<sequence length="756" mass="80730">MCLLSRPAAAALSEVAGDVTGSQLTIDRHRRWQDIEAEWAESEQEQRQELDQDREEEEAVGVTRLELAGSGRPPEPPPPPPPGPPPPPLQRGQGDGSSEESSEKAARAGRDPDNTRQESTVPPPPPMMSTSTLIPTYRRLLPLTSEGAASAEEPRVQQHDQLMEEFKEAHRKMFAHKDGNIPAATKPPKAVQLAMLRSCLSDDTVHIVENMGLSRSDGENVSKIIENLERHAIGQHRSAPTVAVDVFGTRRGKLRALPDTGADISLAGPEFAETFGRGRMTPSTVRPMVVDGRSCDSIGKVEVTIRMGDIEVNEQVHIIPGVKRLILSWKTTQRLGIIPEDYPEQKWNIPQDITAAVSARRTITRPAERQTAALGPPVERQTAALGPLSERQTAAFGPPVERQTAALGPPVERQTAALGPPVERQTAALGSPVERQTAALGLLSGRQTAALGAPAEQRAARTGAPGPAEQRAARSGAPEPAEQRAAPASAPTEQWAALLREYNDERQGCGPPLHSTAPSNGLKRSKPVNVPKPMPSLAEREVIIESRSEGRQMKQSVPPPPPPPPPAKAATPLTPSISNGIHNGANSSRTQAGVETESLDSFTLEHPPPAAPKPPPTYFDGAPRKRDVLVSIGSYGDSRPAPSRLQFLGSQKGAEDSNGSKFEEVTTQLQHELVQTLSRSNLRHRTGSMDNLLSDGGASTRRTVTDKYGSVLNISDSGADSGPGGGILKNGTARSSSKSISFGKTTMIGDVPVTVL</sequence>
<feature type="region of interest" description="Disordered" evidence="1">
    <location>
        <begin position="40"/>
        <end position="132"/>
    </location>
</feature>
<feature type="compositionally biased region" description="Basic and acidic residues" evidence="1">
    <location>
        <begin position="101"/>
        <end position="116"/>
    </location>
</feature>
<feature type="region of interest" description="Disordered" evidence="1">
    <location>
        <begin position="715"/>
        <end position="739"/>
    </location>
</feature>
<feature type="compositionally biased region" description="Pro residues" evidence="1">
    <location>
        <begin position="606"/>
        <end position="617"/>
    </location>
</feature>
<feature type="compositionally biased region" description="Polar residues" evidence="1">
    <location>
        <begin position="573"/>
        <end position="593"/>
    </location>
</feature>
<dbReference type="CDD" id="cd00303">
    <property type="entry name" value="retropepsin_like"/>
    <property type="match status" value="1"/>
</dbReference>
<organism evidence="2 3">
    <name type="scientific">Amphibalanus amphitrite</name>
    <name type="common">Striped barnacle</name>
    <name type="synonym">Balanus amphitrite</name>
    <dbReference type="NCBI Taxonomy" id="1232801"/>
    <lineage>
        <taxon>Eukaryota</taxon>
        <taxon>Metazoa</taxon>
        <taxon>Ecdysozoa</taxon>
        <taxon>Arthropoda</taxon>
        <taxon>Crustacea</taxon>
        <taxon>Multicrustacea</taxon>
        <taxon>Cirripedia</taxon>
        <taxon>Thoracica</taxon>
        <taxon>Thoracicalcarea</taxon>
        <taxon>Balanomorpha</taxon>
        <taxon>Balanoidea</taxon>
        <taxon>Balanidae</taxon>
        <taxon>Amphibalaninae</taxon>
        <taxon>Amphibalanus</taxon>
    </lineage>
</organism>
<reference evidence="2 3" key="1">
    <citation type="submission" date="2019-07" db="EMBL/GenBank/DDBJ databases">
        <title>Draft genome assembly of a fouling barnacle, Amphibalanus amphitrite (Darwin, 1854): The first reference genome for Thecostraca.</title>
        <authorList>
            <person name="Kim W."/>
        </authorList>
    </citation>
    <scope>NUCLEOTIDE SEQUENCE [LARGE SCALE GENOMIC DNA]</scope>
    <source>
        <strain evidence="2">SNU_AA5</strain>
        <tissue evidence="2">Soma without cirri and trophi</tissue>
    </source>
</reference>
<dbReference type="EMBL" id="VIIS01001875">
    <property type="protein sequence ID" value="KAF0291512.1"/>
    <property type="molecule type" value="Genomic_DNA"/>
</dbReference>
<dbReference type="PANTHER" id="PTHR48125">
    <property type="entry name" value="LP07818P1"/>
    <property type="match status" value="1"/>
</dbReference>
<proteinExistence type="predicted"/>
<feature type="compositionally biased region" description="Low complexity" evidence="1">
    <location>
        <begin position="477"/>
        <end position="491"/>
    </location>
</feature>
<comment type="caution">
    <text evidence="2">The sequence shown here is derived from an EMBL/GenBank/DDBJ whole genome shotgun (WGS) entry which is preliminary data.</text>
</comment>
<evidence type="ECO:0000256" key="1">
    <source>
        <dbReference type="SAM" id="MobiDB-lite"/>
    </source>
</evidence>
<dbReference type="InterPro" id="IPR021109">
    <property type="entry name" value="Peptidase_aspartic_dom_sf"/>
</dbReference>
<feature type="compositionally biased region" description="Pro residues" evidence="1">
    <location>
        <begin position="557"/>
        <end position="567"/>
    </location>
</feature>
<dbReference type="Proteomes" id="UP000440578">
    <property type="component" value="Unassembled WGS sequence"/>
</dbReference>
<feature type="region of interest" description="Disordered" evidence="1">
    <location>
        <begin position="450"/>
        <end position="623"/>
    </location>
</feature>
<feature type="compositionally biased region" description="Pro residues" evidence="1">
    <location>
        <begin position="73"/>
        <end position="89"/>
    </location>
</feature>
<evidence type="ECO:0000313" key="2">
    <source>
        <dbReference type="EMBL" id="KAF0291512.1"/>
    </source>
</evidence>
<dbReference type="AlphaFoldDB" id="A0A6A4VLQ8"/>
<evidence type="ECO:0000313" key="3">
    <source>
        <dbReference type="Proteomes" id="UP000440578"/>
    </source>
</evidence>
<protein>
    <submittedName>
        <fullName evidence="2">Snake venom metalloprotease inhibitor 02A10</fullName>
    </submittedName>
</protein>
<gene>
    <name evidence="2" type="ORF">FJT64_001111</name>
</gene>
<dbReference type="Gene3D" id="2.40.70.10">
    <property type="entry name" value="Acid Proteases"/>
    <property type="match status" value="1"/>
</dbReference>
<keyword evidence="3" id="KW-1185">Reference proteome</keyword>
<dbReference type="OrthoDB" id="6021951at2759"/>
<accession>A0A6A4VLQ8</accession>
<name>A0A6A4VLQ8_AMPAM</name>
<dbReference type="PANTHER" id="PTHR48125:SF10">
    <property type="entry name" value="OS12G0136300 PROTEIN"/>
    <property type="match status" value="1"/>
</dbReference>
<feature type="compositionally biased region" description="Basic and acidic residues" evidence="1">
    <location>
        <begin position="538"/>
        <end position="552"/>
    </location>
</feature>